<dbReference type="PROSITE" id="PS00236">
    <property type="entry name" value="NEUROTR_ION_CHANNEL"/>
    <property type="match status" value="1"/>
</dbReference>
<dbReference type="AlphaFoldDB" id="A0A1I7WNP2"/>
<dbReference type="InterPro" id="IPR006201">
    <property type="entry name" value="Neur_channel"/>
</dbReference>
<dbReference type="GO" id="GO:0004888">
    <property type="term" value="F:transmembrane signaling receptor activity"/>
    <property type="evidence" value="ECO:0007669"/>
    <property type="project" value="InterPro"/>
</dbReference>
<sequence>MKMKPNCGLERKDGFHSPLQYAGYIHWYHYSFSPGAPGGPGQPGSDGSPGSDAAYCPCPPRTGGVVDTGVSGGAGSGFSGGSGGGGGFSGGSGGGGGFSGGSGGGGRYSSGGSGSRGYSGGSGGSSRGGSYSGGGGGSYRRKIIAQFMMPILHILFIFPSIVAEICTQSHMTPSDLVETLMANYSRSEIPEPQPVQVQVEVTVQDIMELSVLSNSFSADIWFSAIWHDPRLAFSHLDSCRANLSFDDKFEKMLWSPNVCIVNTKSTIVHMSPKPNVLLMLLPNGTIWLNYRSPCAMNLERFPIDQQVCSLVSENLFTG</sequence>
<feature type="region of interest" description="Disordered" evidence="4">
    <location>
        <begin position="104"/>
        <end position="134"/>
    </location>
</feature>
<dbReference type="GO" id="GO:0005230">
    <property type="term" value="F:extracellular ligand-gated monoatomic ion channel activity"/>
    <property type="evidence" value="ECO:0007669"/>
    <property type="project" value="InterPro"/>
</dbReference>
<dbReference type="SUPFAM" id="SSF63712">
    <property type="entry name" value="Nicotinic receptor ligand binding domain-like"/>
    <property type="match status" value="1"/>
</dbReference>
<dbReference type="PANTHER" id="PTHR18945">
    <property type="entry name" value="NEUROTRANSMITTER GATED ION CHANNEL"/>
    <property type="match status" value="1"/>
</dbReference>
<keyword evidence="3" id="KW-0813">Transport</keyword>
<feature type="region of interest" description="Disordered" evidence="4">
    <location>
        <begin position="37"/>
        <end position="56"/>
    </location>
</feature>
<evidence type="ECO:0000256" key="4">
    <source>
        <dbReference type="SAM" id="MobiDB-lite"/>
    </source>
</evidence>
<dbReference type="Gene3D" id="2.70.170.10">
    <property type="entry name" value="Neurotransmitter-gated ion-channel ligand-binding domain"/>
    <property type="match status" value="1"/>
</dbReference>
<dbReference type="GO" id="GO:0016020">
    <property type="term" value="C:membrane"/>
    <property type="evidence" value="ECO:0007669"/>
    <property type="project" value="UniProtKB-SubCell"/>
</dbReference>
<keyword evidence="2" id="KW-0472">Membrane</keyword>
<feature type="domain" description="Neurotransmitter-gated ion-channel ligand-binding" evidence="5">
    <location>
        <begin position="175"/>
        <end position="311"/>
    </location>
</feature>
<dbReference type="InterPro" id="IPR006202">
    <property type="entry name" value="Neur_chan_lig-bd"/>
</dbReference>
<evidence type="ECO:0000313" key="6">
    <source>
        <dbReference type="Proteomes" id="UP000095283"/>
    </source>
</evidence>
<proteinExistence type="inferred from homology"/>
<dbReference type="InterPro" id="IPR036734">
    <property type="entry name" value="Neur_chan_lig-bd_sf"/>
</dbReference>
<accession>A0A1I7WNP2</accession>
<evidence type="ECO:0000256" key="1">
    <source>
        <dbReference type="ARBA" id="ARBA00004141"/>
    </source>
</evidence>
<dbReference type="Pfam" id="PF02931">
    <property type="entry name" value="Neur_chan_LBD"/>
    <property type="match status" value="1"/>
</dbReference>
<comment type="subcellular location">
    <subcellularLocation>
        <location evidence="1">Membrane</location>
        <topology evidence="1">Multi-pass membrane protein</topology>
    </subcellularLocation>
</comment>
<evidence type="ECO:0000313" key="7">
    <source>
        <dbReference type="WBParaSite" id="Hba_06702"/>
    </source>
</evidence>
<name>A0A1I7WNP2_HETBA</name>
<protein>
    <submittedName>
        <fullName evidence="7">Neur_chan_LBD domain-containing protein</fullName>
    </submittedName>
</protein>
<keyword evidence="6" id="KW-1185">Reference proteome</keyword>
<dbReference type="WBParaSite" id="Hba_06702">
    <property type="protein sequence ID" value="Hba_06702"/>
    <property type="gene ID" value="Hba_06702"/>
</dbReference>
<reference evidence="7" key="1">
    <citation type="submission" date="2016-11" db="UniProtKB">
        <authorList>
            <consortium name="WormBaseParasite"/>
        </authorList>
    </citation>
    <scope>IDENTIFICATION</scope>
</reference>
<evidence type="ECO:0000256" key="2">
    <source>
        <dbReference type="ARBA" id="ARBA00023136"/>
    </source>
</evidence>
<dbReference type="PRINTS" id="PR00252">
    <property type="entry name" value="NRIONCHANNEL"/>
</dbReference>
<dbReference type="InterPro" id="IPR018000">
    <property type="entry name" value="Neurotransmitter_ion_chnl_CS"/>
</dbReference>
<keyword evidence="3" id="KW-0406">Ion transport</keyword>
<evidence type="ECO:0000259" key="5">
    <source>
        <dbReference type="Pfam" id="PF02931"/>
    </source>
</evidence>
<comment type="similarity">
    <text evidence="3">Belongs to the ligand-gated ion channel (TC 1.A.9) family.</text>
</comment>
<organism evidence="6 7">
    <name type="scientific">Heterorhabditis bacteriophora</name>
    <name type="common">Entomopathogenic nematode worm</name>
    <dbReference type="NCBI Taxonomy" id="37862"/>
    <lineage>
        <taxon>Eukaryota</taxon>
        <taxon>Metazoa</taxon>
        <taxon>Ecdysozoa</taxon>
        <taxon>Nematoda</taxon>
        <taxon>Chromadorea</taxon>
        <taxon>Rhabditida</taxon>
        <taxon>Rhabditina</taxon>
        <taxon>Rhabditomorpha</taxon>
        <taxon>Strongyloidea</taxon>
        <taxon>Heterorhabditidae</taxon>
        <taxon>Heterorhabditis</taxon>
    </lineage>
</organism>
<dbReference type="Proteomes" id="UP000095283">
    <property type="component" value="Unplaced"/>
</dbReference>
<evidence type="ECO:0000256" key="3">
    <source>
        <dbReference type="RuleBase" id="RU000687"/>
    </source>
</evidence>
<keyword evidence="3" id="KW-0407">Ion channel</keyword>